<dbReference type="GO" id="GO:0005737">
    <property type="term" value="C:cytoplasm"/>
    <property type="evidence" value="ECO:0007669"/>
    <property type="project" value="UniProtKB-SubCell"/>
</dbReference>
<sequence>MSTVAEKSIVKEANDIRLAMELISLGARLQMLESETQISRGRLVRLYKELRGCPPPKGMLPFSTDWFMTWEQNIHSSMFYNAYQFLLKSGHCHGVDAILKAYRLYLEQCPPSPGEEPVLALTRAWTLVRFVESGMLQCSDCRSCSGSFITYAHIPENSFTCSLCQPPSRAIKKRKLSEHLADITLYRQDGITKAVM</sequence>
<evidence type="ECO:0000256" key="10">
    <source>
        <dbReference type="PIRNR" id="PIRNR003159"/>
    </source>
</evidence>
<dbReference type="GO" id="GO:0044781">
    <property type="term" value="P:bacterial-type flagellum organization"/>
    <property type="evidence" value="ECO:0007669"/>
    <property type="project" value="UniProtKB-KW"/>
</dbReference>
<dbReference type="InterPro" id="IPR007944">
    <property type="entry name" value="FlhC"/>
</dbReference>
<organism evidence="11 12">
    <name type="scientific">Providencia heimbachae ATCC 35613</name>
    <dbReference type="NCBI Taxonomy" id="1354272"/>
    <lineage>
        <taxon>Bacteria</taxon>
        <taxon>Pseudomonadati</taxon>
        <taxon>Pseudomonadota</taxon>
        <taxon>Gammaproteobacteria</taxon>
        <taxon>Enterobacterales</taxon>
        <taxon>Morganellaceae</taxon>
        <taxon>Providencia</taxon>
    </lineage>
</organism>
<evidence type="ECO:0000256" key="1">
    <source>
        <dbReference type="ARBA" id="ARBA00022490"/>
    </source>
</evidence>
<evidence type="ECO:0000256" key="6">
    <source>
        <dbReference type="ARBA" id="ARBA00023125"/>
    </source>
</evidence>
<comment type="subunit">
    <text evidence="9">Heterohexamer composed of two FlhC and four FlhD subunits. Each FlhC binds a FlhD dimer, forming a heterotrimer, and a hexamer assembles by dimerization of two heterotrimers.</text>
</comment>
<dbReference type="GO" id="GO:0003677">
    <property type="term" value="F:DNA binding"/>
    <property type="evidence" value="ECO:0007669"/>
    <property type="project" value="UniProtKB-UniRule"/>
</dbReference>
<keyword evidence="3 9" id="KW-1005">Bacterial flagellum biogenesis</keyword>
<keyword evidence="5 9" id="KW-0805">Transcription regulation</keyword>
<comment type="similarity">
    <text evidence="9 10">Belongs to the FlhC family.</text>
</comment>
<evidence type="ECO:0000256" key="7">
    <source>
        <dbReference type="ARBA" id="ARBA00023159"/>
    </source>
</evidence>
<evidence type="ECO:0000256" key="3">
    <source>
        <dbReference type="ARBA" id="ARBA00022795"/>
    </source>
</evidence>
<evidence type="ECO:0000256" key="2">
    <source>
        <dbReference type="ARBA" id="ARBA00022723"/>
    </source>
</evidence>
<keyword evidence="8 9" id="KW-0804">Transcription</keyword>
<dbReference type="SUPFAM" id="SSF160930">
    <property type="entry name" value="FlhC-like"/>
    <property type="match status" value="1"/>
</dbReference>
<dbReference type="GO" id="GO:0008270">
    <property type="term" value="F:zinc ion binding"/>
    <property type="evidence" value="ECO:0007669"/>
    <property type="project" value="UniProtKB-UniRule"/>
</dbReference>
<dbReference type="RefSeq" id="WP_068442552.1">
    <property type="nucleotide sequence ID" value="NZ_LXEW01000015.1"/>
</dbReference>
<keyword evidence="6 9" id="KW-0238">DNA-binding</keyword>
<keyword evidence="4 9" id="KW-0862">Zinc</keyword>
<dbReference type="NCBIfam" id="NF009365">
    <property type="entry name" value="PRK12722.1"/>
    <property type="match status" value="1"/>
</dbReference>
<dbReference type="GO" id="GO:1902208">
    <property type="term" value="P:regulation of bacterial-type flagellum assembly"/>
    <property type="evidence" value="ECO:0007669"/>
    <property type="project" value="UniProtKB-UniRule"/>
</dbReference>
<comment type="caution">
    <text evidence="11">The sequence shown here is derived from an EMBL/GenBank/DDBJ whole genome shotgun (WGS) entry which is preliminary data.</text>
</comment>
<keyword evidence="12" id="KW-1185">Reference proteome</keyword>
<keyword evidence="7 9" id="KW-0010">Activator</keyword>
<dbReference type="GO" id="GO:0045893">
    <property type="term" value="P:positive regulation of DNA-templated transcription"/>
    <property type="evidence" value="ECO:0007669"/>
    <property type="project" value="InterPro"/>
</dbReference>
<evidence type="ECO:0000256" key="8">
    <source>
        <dbReference type="ARBA" id="ARBA00023163"/>
    </source>
</evidence>
<feature type="binding site" evidence="9">
    <location>
        <position position="164"/>
    </location>
    <ligand>
        <name>Zn(2+)</name>
        <dbReference type="ChEBI" id="CHEBI:29105"/>
    </ligand>
</feature>
<dbReference type="AlphaFoldDB" id="A0A1B7K078"/>
<evidence type="ECO:0000256" key="4">
    <source>
        <dbReference type="ARBA" id="ARBA00022833"/>
    </source>
</evidence>
<protein>
    <recommendedName>
        <fullName evidence="9 10">Flagellar transcriptional regulator FlhC</fullName>
    </recommendedName>
</protein>
<evidence type="ECO:0000256" key="5">
    <source>
        <dbReference type="ARBA" id="ARBA00023015"/>
    </source>
</evidence>
<gene>
    <name evidence="9" type="primary">flhC</name>
    <name evidence="11" type="ORF">M998_0806</name>
</gene>
<dbReference type="Proteomes" id="UP000078224">
    <property type="component" value="Unassembled WGS sequence"/>
</dbReference>
<comment type="function">
    <text evidence="9">Functions in complex with FlhD as a master transcriptional regulator that regulates transcription of several flagellar and non-flagellar operons by binding to their promoter region. Activates expression of class 2 flagellar genes, including fliA, which is a flagellum-specific sigma factor that turns on the class 3 genes. Also regulates genes whose products function in a variety of physiological pathways.</text>
</comment>
<comment type="cofactor">
    <cofactor evidence="9">
        <name>Zn(2+)</name>
        <dbReference type="ChEBI" id="CHEBI:29105"/>
    </cofactor>
    <text evidence="9">Binds 1 zinc ion per subunit.</text>
</comment>
<accession>A0A1B7K078</accession>
<evidence type="ECO:0000313" key="12">
    <source>
        <dbReference type="Proteomes" id="UP000078224"/>
    </source>
</evidence>
<comment type="subcellular location">
    <subcellularLocation>
        <location evidence="9 10">Cytoplasm</location>
    </subcellularLocation>
</comment>
<dbReference type="EMBL" id="LXEW01000015">
    <property type="protein sequence ID" value="OAT53557.1"/>
    <property type="molecule type" value="Genomic_DNA"/>
</dbReference>
<feature type="binding site" evidence="9">
    <location>
        <position position="161"/>
    </location>
    <ligand>
        <name>Zn(2+)</name>
        <dbReference type="ChEBI" id="CHEBI:29105"/>
    </ligand>
</feature>
<feature type="binding site" evidence="9">
    <location>
        <position position="144"/>
    </location>
    <ligand>
        <name>Zn(2+)</name>
        <dbReference type="ChEBI" id="CHEBI:29105"/>
    </ligand>
</feature>
<dbReference type="HAMAP" id="MF_01891">
    <property type="entry name" value="FhlC"/>
    <property type="match status" value="1"/>
</dbReference>
<keyword evidence="11" id="KW-0966">Cell projection</keyword>
<dbReference type="Pfam" id="PF05280">
    <property type="entry name" value="FlhC"/>
    <property type="match status" value="1"/>
</dbReference>
<keyword evidence="11" id="KW-0282">Flagellum</keyword>
<dbReference type="PATRIC" id="fig|1354272.4.peg.830"/>
<reference evidence="11 12" key="1">
    <citation type="submission" date="2016-04" db="EMBL/GenBank/DDBJ databases">
        <title>ATOL: Assembling a taxonomically balanced genome-scale reconstruction of the evolutionary history of the Enterobacteriaceae.</title>
        <authorList>
            <person name="Plunkett G.III."/>
            <person name="Neeno-Eckwall E.C."/>
            <person name="Glasner J.D."/>
            <person name="Perna N.T."/>
        </authorList>
    </citation>
    <scope>NUCLEOTIDE SEQUENCE [LARGE SCALE GENOMIC DNA]</scope>
    <source>
        <strain evidence="11 12">ATCC 35613</strain>
    </source>
</reference>
<evidence type="ECO:0000313" key="11">
    <source>
        <dbReference type="EMBL" id="OAT53557.1"/>
    </source>
</evidence>
<name>A0A1B7K078_9GAMM</name>
<evidence type="ECO:0000256" key="9">
    <source>
        <dbReference type="HAMAP-Rule" id="MF_01891"/>
    </source>
</evidence>
<proteinExistence type="inferred from homology"/>
<dbReference type="OrthoDB" id="5570801at2"/>
<feature type="binding site" evidence="9">
    <location>
        <position position="141"/>
    </location>
    <ligand>
        <name>Zn(2+)</name>
        <dbReference type="ChEBI" id="CHEBI:29105"/>
    </ligand>
</feature>
<dbReference type="PIRSF" id="PIRSF003159">
    <property type="entry name" value="FlhC"/>
    <property type="match status" value="1"/>
</dbReference>
<keyword evidence="1 9" id="KW-0963">Cytoplasm</keyword>
<keyword evidence="2 9" id="KW-0479">Metal-binding</keyword>
<keyword evidence="11" id="KW-0969">Cilium</keyword>